<dbReference type="Pfam" id="PF00089">
    <property type="entry name" value="Trypsin"/>
    <property type="match status" value="1"/>
</dbReference>
<evidence type="ECO:0000259" key="5">
    <source>
        <dbReference type="PROSITE" id="PS50240"/>
    </source>
</evidence>
<dbReference type="OrthoDB" id="10061449at2759"/>
<dbReference type="PANTHER" id="PTHR24264:SF69">
    <property type="entry name" value="TRYPSIN-3"/>
    <property type="match status" value="1"/>
</dbReference>
<dbReference type="AlphaFoldDB" id="A0A1D2MF03"/>
<gene>
    <name evidence="6" type="ORF">Ocin01_15159</name>
</gene>
<dbReference type="InterPro" id="IPR043504">
    <property type="entry name" value="Peptidase_S1_PA_chymotrypsin"/>
</dbReference>
<keyword evidence="1" id="KW-0645">Protease</keyword>
<accession>A0A1D2MF03</accession>
<dbReference type="InterPro" id="IPR050127">
    <property type="entry name" value="Serine_Proteases_S1"/>
</dbReference>
<evidence type="ECO:0000256" key="3">
    <source>
        <dbReference type="ARBA" id="ARBA00022825"/>
    </source>
</evidence>
<dbReference type="SUPFAM" id="SSF50494">
    <property type="entry name" value="Trypsin-like serine proteases"/>
    <property type="match status" value="1"/>
</dbReference>
<proteinExistence type="predicted"/>
<sequence>ASQKGSTKFVRQYHPRYQIDLPEQTQNWNISPLKQVQDAVDELQERIVFEGITGRIVGGRDAKPGELPYQLRIIMQPTPTKTRKCGASLVEAYGIQFGLTAAHCLWSGNYANISETSDVKIVTIRAGVHNVKNYTETAQFRYPSKLVNYPSFNIGPDKSRPTKDIGILFFKKPFNITKTVSPIQKVVISGWGLTSSYGKKVRPDILQVLESRVLPHKTCKSFEYDGIQISEKEMCVFADGAGACSGDSGGPAKARNMTNKRTYLAGITTFGLVCVIFTNMWNVRLGLCGSKTYPTLYLRVSSYINWIQRQVTDYKNSLKPTRKPVKK</sequence>
<keyword evidence="4" id="KW-0812">Transmembrane</keyword>
<dbReference type="SMART" id="SM00020">
    <property type="entry name" value="Tryp_SPc"/>
    <property type="match status" value="1"/>
</dbReference>
<dbReference type="PROSITE" id="PS50240">
    <property type="entry name" value="TRYPSIN_DOM"/>
    <property type="match status" value="1"/>
</dbReference>
<dbReference type="GO" id="GO:0005615">
    <property type="term" value="C:extracellular space"/>
    <property type="evidence" value="ECO:0007669"/>
    <property type="project" value="TreeGrafter"/>
</dbReference>
<keyword evidence="3" id="KW-0720">Serine protease</keyword>
<dbReference type="PANTHER" id="PTHR24264">
    <property type="entry name" value="TRYPSIN-RELATED"/>
    <property type="match status" value="1"/>
</dbReference>
<evidence type="ECO:0000313" key="7">
    <source>
        <dbReference type="Proteomes" id="UP000094527"/>
    </source>
</evidence>
<evidence type="ECO:0000256" key="4">
    <source>
        <dbReference type="SAM" id="Phobius"/>
    </source>
</evidence>
<keyword evidence="7" id="KW-1185">Reference proteome</keyword>
<dbReference type="CDD" id="cd00190">
    <property type="entry name" value="Tryp_SPc"/>
    <property type="match status" value="1"/>
</dbReference>
<organism evidence="6 7">
    <name type="scientific">Orchesella cincta</name>
    <name type="common">Springtail</name>
    <name type="synonym">Podura cincta</name>
    <dbReference type="NCBI Taxonomy" id="48709"/>
    <lineage>
        <taxon>Eukaryota</taxon>
        <taxon>Metazoa</taxon>
        <taxon>Ecdysozoa</taxon>
        <taxon>Arthropoda</taxon>
        <taxon>Hexapoda</taxon>
        <taxon>Collembola</taxon>
        <taxon>Entomobryomorpha</taxon>
        <taxon>Entomobryoidea</taxon>
        <taxon>Orchesellidae</taxon>
        <taxon>Orchesellinae</taxon>
        <taxon>Orchesella</taxon>
    </lineage>
</organism>
<feature type="domain" description="Peptidase S1" evidence="5">
    <location>
        <begin position="56"/>
        <end position="312"/>
    </location>
</feature>
<dbReference type="GO" id="GO:0004252">
    <property type="term" value="F:serine-type endopeptidase activity"/>
    <property type="evidence" value="ECO:0007669"/>
    <property type="project" value="InterPro"/>
</dbReference>
<dbReference type="EMBL" id="LJIJ01001523">
    <property type="protein sequence ID" value="ODM91523.1"/>
    <property type="molecule type" value="Genomic_DNA"/>
</dbReference>
<dbReference type="GO" id="GO:0006508">
    <property type="term" value="P:proteolysis"/>
    <property type="evidence" value="ECO:0007669"/>
    <property type="project" value="UniProtKB-KW"/>
</dbReference>
<evidence type="ECO:0000313" key="6">
    <source>
        <dbReference type="EMBL" id="ODM91523.1"/>
    </source>
</evidence>
<evidence type="ECO:0000256" key="1">
    <source>
        <dbReference type="ARBA" id="ARBA00022670"/>
    </source>
</evidence>
<dbReference type="Proteomes" id="UP000094527">
    <property type="component" value="Unassembled WGS sequence"/>
</dbReference>
<reference evidence="6 7" key="1">
    <citation type="journal article" date="2016" name="Genome Biol. Evol.">
        <title>Gene Family Evolution Reflects Adaptation to Soil Environmental Stressors in the Genome of the Collembolan Orchesella cincta.</title>
        <authorList>
            <person name="Faddeeva-Vakhrusheva A."/>
            <person name="Derks M.F."/>
            <person name="Anvar S.Y."/>
            <person name="Agamennone V."/>
            <person name="Suring W."/>
            <person name="Smit S."/>
            <person name="van Straalen N.M."/>
            <person name="Roelofs D."/>
        </authorList>
    </citation>
    <scope>NUCLEOTIDE SEQUENCE [LARGE SCALE GENOMIC DNA]</scope>
    <source>
        <tissue evidence="6">Mixed pool</tissue>
    </source>
</reference>
<keyword evidence="2" id="KW-0378">Hydrolase</keyword>
<dbReference type="STRING" id="48709.A0A1D2MF03"/>
<comment type="caution">
    <text evidence="6">The sequence shown here is derived from an EMBL/GenBank/DDBJ whole genome shotgun (WGS) entry which is preliminary data.</text>
</comment>
<keyword evidence="4" id="KW-1133">Transmembrane helix</keyword>
<dbReference type="PROSITE" id="PS00134">
    <property type="entry name" value="TRYPSIN_HIS"/>
    <property type="match status" value="1"/>
</dbReference>
<keyword evidence="4" id="KW-0472">Membrane</keyword>
<dbReference type="InterPro" id="IPR009003">
    <property type="entry name" value="Peptidase_S1_PA"/>
</dbReference>
<evidence type="ECO:0000256" key="2">
    <source>
        <dbReference type="ARBA" id="ARBA00022801"/>
    </source>
</evidence>
<dbReference type="InterPro" id="IPR018114">
    <property type="entry name" value="TRYPSIN_HIS"/>
</dbReference>
<feature type="non-terminal residue" evidence="6">
    <location>
        <position position="1"/>
    </location>
</feature>
<protein>
    <submittedName>
        <fullName evidence="6">Trypsin-1</fullName>
    </submittedName>
</protein>
<name>A0A1D2MF03_ORCCI</name>
<feature type="transmembrane region" description="Helical" evidence="4">
    <location>
        <begin position="263"/>
        <end position="281"/>
    </location>
</feature>
<dbReference type="Gene3D" id="2.40.10.10">
    <property type="entry name" value="Trypsin-like serine proteases"/>
    <property type="match status" value="1"/>
</dbReference>
<dbReference type="InterPro" id="IPR001254">
    <property type="entry name" value="Trypsin_dom"/>
</dbReference>